<dbReference type="CDD" id="cd04334">
    <property type="entry name" value="ProRS-INS"/>
    <property type="match status" value="1"/>
</dbReference>
<dbReference type="CDD" id="cd00861">
    <property type="entry name" value="ProRS_anticodon_short"/>
    <property type="match status" value="1"/>
</dbReference>
<proteinExistence type="inferred from homology"/>
<dbReference type="InterPro" id="IPR045864">
    <property type="entry name" value="aa-tRNA-synth_II/BPL/LPL"/>
</dbReference>
<dbReference type="GO" id="GO:0004827">
    <property type="term" value="F:proline-tRNA ligase activity"/>
    <property type="evidence" value="ECO:0007669"/>
    <property type="project" value="UniProtKB-UniRule"/>
</dbReference>
<dbReference type="PANTHER" id="PTHR42753:SF2">
    <property type="entry name" value="PROLINE--TRNA LIGASE"/>
    <property type="match status" value="1"/>
</dbReference>
<dbReference type="InterPro" id="IPR007214">
    <property type="entry name" value="YbaK/aa-tRNA-synth-assoc-dom"/>
</dbReference>
<dbReference type="InterPro" id="IPR050062">
    <property type="entry name" value="Pro-tRNA_synthetase"/>
</dbReference>
<evidence type="ECO:0000256" key="4">
    <source>
        <dbReference type="ARBA" id="ARBA00022598"/>
    </source>
</evidence>
<dbReference type="PATRIC" id="fig|1236703.3.peg.678"/>
<comment type="catalytic activity">
    <reaction evidence="9 10">
        <text>tRNA(Pro) + L-proline + ATP = L-prolyl-tRNA(Pro) + AMP + diphosphate</text>
        <dbReference type="Rhea" id="RHEA:14305"/>
        <dbReference type="Rhea" id="RHEA-COMP:9700"/>
        <dbReference type="Rhea" id="RHEA-COMP:9702"/>
        <dbReference type="ChEBI" id="CHEBI:30616"/>
        <dbReference type="ChEBI" id="CHEBI:33019"/>
        <dbReference type="ChEBI" id="CHEBI:60039"/>
        <dbReference type="ChEBI" id="CHEBI:78442"/>
        <dbReference type="ChEBI" id="CHEBI:78532"/>
        <dbReference type="ChEBI" id="CHEBI:456215"/>
        <dbReference type="EC" id="6.1.1.15"/>
    </reaction>
</comment>
<dbReference type="InterPro" id="IPR036621">
    <property type="entry name" value="Anticodon-bd_dom_sf"/>
</dbReference>
<dbReference type="SUPFAM" id="SSF55826">
    <property type="entry name" value="YbaK/ProRS associated domain"/>
    <property type="match status" value="1"/>
</dbReference>
<dbReference type="EC" id="6.1.1.15" evidence="10"/>
<keyword evidence="13" id="KW-1185">Reference proteome</keyword>
<dbReference type="SUPFAM" id="SSF55681">
    <property type="entry name" value="Class II aaRS and biotin synthetases"/>
    <property type="match status" value="1"/>
</dbReference>
<dbReference type="CDD" id="cd00779">
    <property type="entry name" value="ProRS_core_prok"/>
    <property type="match status" value="1"/>
</dbReference>
<name>S3EGT1_9GAMM</name>
<dbReference type="GO" id="GO:0002161">
    <property type="term" value="F:aminoacyl-tRNA deacylase activity"/>
    <property type="evidence" value="ECO:0007669"/>
    <property type="project" value="InterPro"/>
</dbReference>
<dbReference type="InterPro" id="IPR033730">
    <property type="entry name" value="ProRS_core_prok"/>
</dbReference>
<keyword evidence="7 10" id="KW-0648">Protein biosynthesis</keyword>
<keyword evidence="3 10" id="KW-0963">Cytoplasm</keyword>
<protein>
    <recommendedName>
        <fullName evidence="10">Proline--tRNA ligase</fullName>
        <ecNumber evidence="10">6.1.1.15</ecNumber>
    </recommendedName>
    <alternativeName>
        <fullName evidence="10">Prolyl-tRNA synthetase</fullName>
        <shortName evidence="10">ProRS</shortName>
    </alternativeName>
</protein>
<dbReference type="InterPro" id="IPR044140">
    <property type="entry name" value="ProRS_anticodon_short"/>
</dbReference>
<comment type="similarity">
    <text evidence="10">Belongs to the class-II aminoacyl-tRNA synthetase family. ProS type 1 subfamily.</text>
</comment>
<dbReference type="NCBIfam" id="NF006625">
    <property type="entry name" value="PRK09194.1"/>
    <property type="match status" value="1"/>
</dbReference>
<evidence type="ECO:0000256" key="2">
    <source>
        <dbReference type="ARBA" id="ARBA00011738"/>
    </source>
</evidence>
<dbReference type="AlphaFoldDB" id="S3EGT1"/>
<accession>S3EGT1</accession>
<dbReference type="GO" id="GO:0005829">
    <property type="term" value="C:cytosol"/>
    <property type="evidence" value="ECO:0007669"/>
    <property type="project" value="TreeGrafter"/>
</dbReference>
<comment type="caution">
    <text evidence="12">The sequence shown here is derived from an EMBL/GenBank/DDBJ whole genome shotgun (WGS) entry which is preliminary data.</text>
</comment>
<dbReference type="EMBL" id="AMSD01000002">
    <property type="protein sequence ID" value="EPE37363.1"/>
    <property type="molecule type" value="Genomic_DNA"/>
</dbReference>
<dbReference type="InterPro" id="IPR002314">
    <property type="entry name" value="aa-tRNA-synt_IIb"/>
</dbReference>
<dbReference type="PANTHER" id="PTHR42753">
    <property type="entry name" value="MITOCHONDRIAL RIBOSOME PROTEIN L39/PROLYL-TRNA LIGASE FAMILY MEMBER"/>
    <property type="match status" value="1"/>
</dbReference>
<dbReference type="FunFam" id="3.30.930.10:FF:000012">
    <property type="entry name" value="Proline--tRNA ligase"/>
    <property type="match status" value="1"/>
</dbReference>
<dbReference type="InterPro" id="IPR006195">
    <property type="entry name" value="aa-tRNA-synth_II"/>
</dbReference>
<comment type="subunit">
    <text evidence="2 10">Homodimer.</text>
</comment>
<dbReference type="eggNOG" id="COG0442">
    <property type="taxonomic scope" value="Bacteria"/>
</dbReference>
<dbReference type="Pfam" id="PF03129">
    <property type="entry name" value="HGTP_anticodon"/>
    <property type="match status" value="1"/>
</dbReference>
<keyword evidence="4 10" id="KW-0436">Ligase</keyword>
<sequence length="583" mass="66484">MRVTKYLLSTLKETPSEAEAISHKLMLRSGMIRQLASGLYTWLPTGLRVLRKVEKIVREEMNHIGAIEILMPIMQPSVLWKETGRYNEFGSELLKISDRHNRSFVLGPTHEEIITDIVRNNIKSYKQLPLNLYQIQTKFRDEIRPRFGVIRAREFTMKDAYSFHLNKKSLNKTYETIHQTYCRIFNRIGLRFLSVEADTGSIGGDKSHEFHALTDIGEDLISFSSNSNYTSNIEKASAFSPILRMPNATKKMELVNIENINTIEELAKQHKLSIESFVKIIFVKASNHVDSSIIGLLIKATHELNKTKVEKLTEIAFPLQMATEKEIYQLIGAHPTSSGPVNLKLPFIVDRSVASMSNFHAGANIDGKYYFYINWHRDVKLPKVRDLRNVVENDPSPCGQGKVIIKRGIEVGHIFQLGHKYSKSMNAYLLGSDSKKHIIEMGCYGIGCSRVVSAIIEQNNDKYGIIWPAAIAPFQVAIIPINMRVFTRVKIEAEKLYIALTSINIDVLFDDRLDRIGIMLSDIELIGIPHIILISDDGIKEGKFEYKNRKLGKKIIISMDTIIEHIKTQIFTDKKTKLILLRL</sequence>
<dbReference type="InterPro" id="IPR004154">
    <property type="entry name" value="Anticodon-bd"/>
</dbReference>
<dbReference type="Proteomes" id="UP000053688">
    <property type="component" value="Unassembled WGS sequence"/>
</dbReference>
<dbReference type="InterPro" id="IPR036754">
    <property type="entry name" value="YbaK/aa-tRNA-synt-asso_dom_sf"/>
</dbReference>
<reference evidence="12 13" key="1">
    <citation type="journal article" date="2014" name="Environ. Microbiol.">
        <title>Genomic signatures of obligate host dependence in the luminous bacterial symbiont of a vertebrate.</title>
        <authorList>
            <person name="Hendry T.A."/>
            <person name="de Wet J.R."/>
            <person name="Dunlap P.V."/>
        </authorList>
    </citation>
    <scope>NUCLEOTIDE SEQUENCE [LARGE SCALE GENOMIC DNA]</scope>
    <source>
        <strain evidence="12 13">Akat1</strain>
    </source>
</reference>
<evidence type="ECO:0000313" key="13">
    <source>
        <dbReference type="Proteomes" id="UP000053688"/>
    </source>
</evidence>
<gene>
    <name evidence="10 12" type="primary">proS</name>
    <name evidence="12" type="ORF">O1U_0663</name>
</gene>
<evidence type="ECO:0000256" key="10">
    <source>
        <dbReference type="HAMAP-Rule" id="MF_01569"/>
    </source>
</evidence>
<dbReference type="NCBIfam" id="TIGR00409">
    <property type="entry name" value="proS_fam_II"/>
    <property type="match status" value="1"/>
</dbReference>
<dbReference type="Gene3D" id="3.40.50.800">
    <property type="entry name" value="Anticodon-binding domain"/>
    <property type="match status" value="1"/>
</dbReference>
<dbReference type="Pfam" id="PF00587">
    <property type="entry name" value="tRNA-synt_2b"/>
    <property type="match status" value="1"/>
</dbReference>
<evidence type="ECO:0000256" key="8">
    <source>
        <dbReference type="ARBA" id="ARBA00023146"/>
    </source>
</evidence>
<dbReference type="HAMAP" id="MF_01569">
    <property type="entry name" value="Pro_tRNA_synth_type1"/>
    <property type="match status" value="1"/>
</dbReference>
<evidence type="ECO:0000256" key="7">
    <source>
        <dbReference type="ARBA" id="ARBA00022917"/>
    </source>
</evidence>
<feature type="domain" description="Aminoacyl-transfer RNA synthetases class-II family profile" evidence="11">
    <location>
        <begin position="33"/>
        <end position="468"/>
    </location>
</feature>
<dbReference type="SUPFAM" id="SSF52954">
    <property type="entry name" value="Class II aaRS ABD-related"/>
    <property type="match status" value="1"/>
</dbReference>
<evidence type="ECO:0000256" key="1">
    <source>
        <dbReference type="ARBA" id="ARBA00004496"/>
    </source>
</evidence>
<comment type="function">
    <text evidence="10">Catalyzes the attachment of proline to tRNA(Pro) in a two-step reaction: proline is first activated by ATP to form Pro-AMP and then transferred to the acceptor end of tRNA(Pro). As ProRS can inadvertently accommodate and process non-cognate amino acids such as alanine and cysteine, to avoid such errors it has two additional distinct editing activities against alanine. One activity is designated as 'pretransfer' editing and involves the tRNA(Pro)-independent hydrolysis of activated Ala-AMP. The other activity is designated 'posttransfer' editing and involves deacylation of mischarged Ala-tRNA(Pro). The misacylated Cys-tRNA(Pro) is not edited by ProRS.</text>
</comment>
<evidence type="ECO:0000313" key="12">
    <source>
        <dbReference type="EMBL" id="EPE37363.1"/>
    </source>
</evidence>
<evidence type="ECO:0000256" key="9">
    <source>
        <dbReference type="ARBA" id="ARBA00047671"/>
    </source>
</evidence>
<evidence type="ECO:0000256" key="3">
    <source>
        <dbReference type="ARBA" id="ARBA00022490"/>
    </source>
</evidence>
<comment type="subcellular location">
    <subcellularLocation>
        <location evidence="1 10">Cytoplasm</location>
    </subcellularLocation>
</comment>
<keyword evidence="6 10" id="KW-0067">ATP-binding</keyword>
<evidence type="ECO:0000256" key="6">
    <source>
        <dbReference type="ARBA" id="ARBA00022840"/>
    </source>
</evidence>
<dbReference type="PROSITE" id="PS50862">
    <property type="entry name" value="AA_TRNA_LIGASE_II"/>
    <property type="match status" value="1"/>
</dbReference>
<organism evidence="12 13">
    <name type="scientific">Candidatus Photodesmus katoptron Akat1</name>
    <dbReference type="NCBI Taxonomy" id="1236703"/>
    <lineage>
        <taxon>Bacteria</taxon>
        <taxon>Pseudomonadati</taxon>
        <taxon>Pseudomonadota</taxon>
        <taxon>Gammaproteobacteria</taxon>
        <taxon>Vibrionales</taxon>
        <taxon>Vibrionaceae</taxon>
        <taxon>Candidatus Photodesmus</taxon>
    </lineage>
</organism>
<dbReference type="InterPro" id="IPR002316">
    <property type="entry name" value="Pro-tRNA-ligase_IIa"/>
</dbReference>
<dbReference type="InterPro" id="IPR023717">
    <property type="entry name" value="Pro-tRNA-Synthase_IIa_type1"/>
</dbReference>
<evidence type="ECO:0000259" key="11">
    <source>
        <dbReference type="PROSITE" id="PS50862"/>
    </source>
</evidence>
<keyword evidence="8 10" id="KW-0030">Aminoacyl-tRNA synthetase</keyword>
<dbReference type="Gene3D" id="3.30.930.10">
    <property type="entry name" value="Bira Bifunctional Protein, Domain 2"/>
    <property type="match status" value="2"/>
</dbReference>
<dbReference type="PRINTS" id="PR01046">
    <property type="entry name" value="TRNASYNTHPRO"/>
</dbReference>
<dbReference type="Pfam" id="PF04073">
    <property type="entry name" value="tRNA_edit"/>
    <property type="match status" value="1"/>
</dbReference>
<dbReference type="RefSeq" id="WP_016503995.1">
    <property type="nucleotide sequence ID" value="NZ_AMSD01000002.1"/>
</dbReference>
<keyword evidence="5 10" id="KW-0547">Nucleotide-binding</keyword>
<dbReference type="GO" id="GO:0006433">
    <property type="term" value="P:prolyl-tRNA aminoacylation"/>
    <property type="evidence" value="ECO:0007669"/>
    <property type="project" value="UniProtKB-UniRule"/>
</dbReference>
<comment type="domain">
    <text evidence="10">Consists of three domains: the N-terminal catalytic domain, the editing domain and the C-terminal anticodon-binding domain.</text>
</comment>
<dbReference type="STRING" id="28176.CF66_0106"/>
<dbReference type="InterPro" id="IPR004500">
    <property type="entry name" value="Pro-tRNA-synth_IIa_bac-type"/>
</dbReference>
<dbReference type="GO" id="GO:0005524">
    <property type="term" value="F:ATP binding"/>
    <property type="evidence" value="ECO:0007669"/>
    <property type="project" value="UniProtKB-UniRule"/>
</dbReference>
<evidence type="ECO:0000256" key="5">
    <source>
        <dbReference type="ARBA" id="ARBA00022741"/>
    </source>
</evidence>